<sequence>MSITGALRSPAFRGLLLLVTFCFIGYTLSTQWAEVQQSARALDVQWGWIGAASVVVLATYAMLIQSWRMLLAGWGGTLAYPAAVRIWTIANLGRYLPGKVWSIGALGLLASREGVSGLSATGAAILGTSLNIGAGFAVAVITGAQGLDAIYPGLRAVAIGVAVAFLVGVAVLPFVLPAILDRFARWRGLPLAEQHLSKRTVWLAAGINAFSWISYGIAFGLFAQGVTPGIGTDPVLYIAVWATSYLVGFLVLFAPGGIGFRELAISAFLVGIGAAGQGDVAILGATSRVWLTVLEIAPGLIGLLLMSPSQRAGLRRP</sequence>
<dbReference type="OrthoDB" id="6057470at2"/>
<dbReference type="KEGG" id="gph:GEMMAAP_08775"/>
<accession>A0A143BJY6</accession>
<dbReference type="RefSeq" id="WP_026850833.1">
    <property type="nucleotide sequence ID" value="NZ_CP011454.1"/>
</dbReference>
<feature type="transmembrane region" description="Helical" evidence="6">
    <location>
        <begin position="45"/>
        <end position="63"/>
    </location>
</feature>
<evidence type="ECO:0000256" key="6">
    <source>
        <dbReference type="SAM" id="Phobius"/>
    </source>
</evidence>
<keyword evidence="2" id="KW-1003">Cell membrane</keyword>
<reference evidence="7 8" key="1">
    <citation type="journal article" date="2014" name="Proc. Natl. Acad. Sci. U.S.A.">
        <title>Functional type 2 photosynthetic reaction centers found in the rare bacterial phylum Gemmatimonadetes.</title>
        <authorList>
            <person name="Zeng Y."/>
            <person name="Feng F."/>
            <person name="Medova H."/>
            <person name="Dean J."/>
            <person name="Koblizek M."/>
        </authorList>
    </citation>
    <scope>NUCLEOTIDE SEQUENCE [LARGE SCALE GENOMIC DNA]</scope>
    <source>
        <strain evidence="7 8">AP64</strain>
    </source>
</reference>
<protein>
    <recommendedName>
        <fullName evidence="9">Lysylphosphatidylglycerol synthetase</fullName>
    </recommendedName>
</protein>
<keyword evidence="5 6" id="KW-0472">Membrane</keyword>
<dbReference type="GO" id="GO:0005886">
    <property type="term" value="C:plasma membrane"/>
    <property type="evidence" value="ECO:0007669"/>
    <property type="project" value="UniProtKB-SubCell"/>
</dbReference>
<feature type="transmembrane region" description="Helical" evidence="6">
    <location>
        <begin position="289"/>
        <end position="306"/>
    </location>
</feature>
<evidence type="ECO:0000313" key="7">
    <source>
        <dbReference type="EMBL" id="AMW04905.1"/>
    </source>
</evidence>
<reference evidence="7 8" key="2">
    <citation type="journal article" date="2016" name="Environ. Microbiol. Rep.">
        <title>Metagenomic evidence for the presence of phototrophic Gemmatimonadetes bacteria in diverse environments.</title>
        <authorList>
            <person name="Zeng Y."/>
            <person name="Baumbach J."/>
            <person name="Barbosa E.G."/>
            <person name="Azevedo V."/>
            <person name="Zhang C."/>
            <person name="Koblizek M."/>
        </authorList>
    </citation>
    <scope>NUCLEOTIDE SEQUENCE [LARGE SCALE GENOMIC DNA]</scope>
    <source>
        <strain evidence="7 8">AP64</strain>
    </source>
</reference>
<feature type="transmembrane region" description="Helical" evidence="6">
    <location>
        <begin position="123"/>
        <end position="144"/>
    </location>
</feature>
<evidence type="ECO:0000256" key="3">
    <source>
        <dbReference type="ARBA" id="ARBA00022692"/>
    </source>
</evidence>
<feature type="transmembrane region" description="Helical" evidence="6">
    <location>
        <begin position="201"/>
        <end position="223"/>
    </location>
</feature>
<dbReference type="AlphaFoldDB" id="A0A143BJY6"/>
<evidence type="ECO:0000256" key="5">
    <source>
        <dbReference type="ARBA" id="ARBA00023136"/>
    </source>
</evidence>
<feature type="transmembrane region" description="Helical" evidence="6">
    <location>
        <begin position="156"/>
        <end position="180"/>
    </location>
</feature>
<dbReference type="eggNOG" id="COG0392">
    <property type="taxonomic scope" value="Bacteria"/>
</dbReference>
<name>A0A143BJY6_9BACT</name>
<evidence type="ECO:0008006" key="9">
    <source>
        <dbReference type="Google" id="ProtNLM"/>
    </source>
</evidence>
<keyword evidence="4 6" id="KW-1133">Transmembrane helix</keyword>
<feature type="transmembrane region" description="Helical" evidence="6">
    <location>
        <begin position="12"/>
        <end position="33"/>
    </location>
</feature>
<comment type="subcellular location">
    <subcellularLocation>
        <location evidence="1">Cell membrane</location>
        <topology evidence="1">Multi-pass membrane protein</topology>
    </subcellularLocation>
</comment>
<keyword evidence="8" id="KW-1185">Reference proteome</keyword>
<evidence type="ECO:0000256" key="2">
    <source>
        <dbReference type="ARBA" id="ARBA00022475"/>
    </source>
</evidence>
<evidence type="ECO:0000256" key="1">
    <source>
        <dbReference type="ARBA" id="ARBA00004651"/>
    </source>
</evidence>
<dbReference type="InterPro" id="IPR022791">
    <property type="entry name" value="L-PG_synthase/AglD"/>
</dbReference>
<evidence type="ECO:0000256" key="4">
    <source>
        <dbReference type="ARBA" id="ARBA00022989"/>
    </source>
</evidence>
<feature type="transmembrane region" description="Helical" evidence="6">
    <location>
        <begin position="235"/>
        <end position="256"/>
    </location>
</feature>
<proteinExistence type="predicted"/>
<dbReference type="STRING" id="1379270.GEMMAAP_08775"/>
<dbReference type="Proteomes" id="UP000076404">
    <property type="component" value="Chromosome"/>
</dbReference>
<organism evidence="7 8">
    <name type="scientific">Gemmatimonas phototrophica</name>
    <dbReference type="NCBI Taxonomy" id="1379270"/>
    <lineage>
        <taxon>Bacteria</taxon>
        <taxon>Pseudomonadati</taxon>
        <taxon>Gemmatimonadota</taxon>
        <taxon>Gemmatimonadia</taxon>
        <taxon>Gemmatimonadales</taxon>
        <taxon>Gemmatimonadaceae</taxon>
        <taxon>Gemmatimonas</taxon>
    </lineage>
</organism>
<keyword evidence="3 6" id="KW-0812">Transmembrane</keyword>
<dbReference type="EMBL" id="CP011454">
    <property type="protein sequence ID" value="AMW04905.1"/>
    <property type="molecule type" value="Genomic_DNA"/>
</dbReference>
<evidence type="ECO:0000313" key="8">
    <source>
        <dbReference type="Proteomes" id="UP000076404"/>
    </source>
</evidence>
<gene>
    <name evidence="7" type="ORF">GEMMAAP_08775</name>
</gene>
<feature type="transmembrane region" description="Helical" evidence="6">
    <location>
        <begin position="263"/>
        <end position="283"/>
    </location>
</feature>
<dbReference type="Pfam" id="PF03706">
    <property type="entry name" value="LPG_synthase_TM"/>
    <property type="match status" value="1"/>
</dbReference>